<evidence type="ECO:0000259" key="2">
    <source>
        <dbReference type="Pfam" id="PF00596"/>
    </source>
</evidence>
<dbReference type="Pfam" id="PF00596">
    <property type="entry name" value="Aldolase_II"/>
    <property type="match status" value="1"/>
</dbReference>
<protein>
    <submittedName>
        <fullName evidence="3">Class II aldolase/adducin family protein</fullName>
    </submittedName>
</protein>
<dbReference type="InterPro" id="IPR036409">
    <property type="entry name" value="Aldolase_II/adducin_N_sf"/>
</dbReference>
<gene>
    <name evidence="3" type="ORF">QWZ18_21565</name>
</gene>
<dbReference type="RefSeq" id="WP_238290646.1">
    <property type="nucleotide sequence ID" value="NZ_BPQS01000026.1"/>
</dbReference>
<evidence type="ECO:0000313" key="3">
    <source>
        <dbReference type="EMBL" id="MDN3573199.1"/>
    </source>
</evidence>
<organism evidence="3 4">
    <name type="scientific">Methylobacterium longum</name>
    <dbReference type="NCBI Taxonomy" id="767694"/>
    <lineage>
        <taxon>Bacteria</taxon>
        <taxon>Pseudomonadati</taxon>
        <taxon>Pseudomonadota</taxon>
        <taxon>Alphaproteobacteria</taxon>
        <taxon>Hyphomicrobiales</taxon>
        <taxon>Methylobacteriaceae</taxon>
        <taxon>Methylobacterium</taxon>
    </lineage>
</organism>
<evidence type="ECO:0000313" key="4">
    <source>
        <dbReference type="Proteomes" id="UP001244297"/>
    </source>
</evidence>
<keyword evidence="4" id="KW-1185">Reference proteome</keyword>
<comment type="caution">
    <text evidence="3">The sequence shown here is derived from an EMBL/GenBank/DDBJ whole genome shotgun (WGS) entry which is preliminary data.</text>
</comment>
<proteinExistence type="predicted"/>
<accession>A0ABT8ATT1</accession>
<feature type="region of interest" description="Disordered" evidence="1">
    <location>
        <begin position="84"/>
        <end position="106"/>
    </location>
</feature>
<feature type="domain" description="Class II aldolase/adducin N-terminal" evidence="2">
    <location>
        <begin position="9"/>
        <end position="66"/>
    </location>
</feature>
<dbReference type="Proteomes" id="UP001244297">
    <property type="component" value="Unassembled WGS sequence"/>
</dbReference>
<dbReference type="Gene3D" id="3.40.225.10">
    <property type="entry name" value="Class II aldolase/adducin N-terminal domain"/>
    <property type="match status" value="1"/>
</dbReference>
<sequence>MSRTVAPALVRRDDILESDRAGEPVDARGRQVFLERFIRSAICRVRPDVQSVVHTHSPAVISFSVSQVPTRATFLIDKVGPCSGLDQRRRAGGPVGSAGSRVANAG</sequence>
<reference evidence="4" key="1">
    <citation type="journal article" date="2019" name="Int. J. Syst. Evol. Microbiol.">
        <title>The Global Catalogue of Microorganisms (GCM) 10K type strain sequencing project: providing services to taxonomists for standard genome sequencing and annotation.</title>
        <authorList>
            <consortium name="The Broad Institute Genomics Platform"/>
            <consortium name="The Broad Institute Genome Sequencing Center for Infectious Disease"/>
            <person name="Wu L."/>
            <person name="Ma J."/>
        </authorList>
    </citation>
    <scope>NUCLEOTIDE SEQUENCE [LARGE SCALE GENOMIC DNA]</scope>
    <source>
        <strain evidence="4">CECT 7806</strain>
    </source>
</reference>
<dbReference type="InterPro" id="IPR001303">
    <property type="entry name" value="Aldolase_II/adducin_N"/>
</dbReference>
<name>A0ABT8ATT1_9HYPH</name>
<dbReference type="SUPFAM" id="SSF53639">
    <property type="entry name" value="AraD/HMP-PK domain-like"/>
    <property type="match status" value="1"/>
</dbReference>
<dbReference type="EMBL" id="JAUFPT010000069">
    <property type="protein sequence ID" value="MDN3573199.1"/>
    <property type="molecule type" value="Genomic_DNA"/>
</dbReference>
<evidence type="ECO:0000256" key="1">
    <source>
        <dbReference type="SAM" id="MobiDB-lite"/>
    </source>
</evidence>